<dbReference type="SUPFAM" id="SSF56019">
    <property type="entry name" value="The spindle assembly checkpoint protein mad2"/>
    <property type="match status" value="1"/>
</dbReference>
<dbReference type="InterPro" id="IPR045091">
    <property type="entry name" value="Mad2-like"/>
</dbReference>
<dbReference type="InterPro" id="IPR036570">
    <property type="entry name" value="HORMA_dom_sf"/>
</dbReference>
<dbReference type="PANTHER" id="PTHR11842:SF10">
    <property type="entry name" value="MITOTIC SPINDLE ASSEMBLY CHECKPOINT PROTEIN MAD2B"/>
    <property type="match status" value="1"/>
</dbReference>
<comment type="caution">
    <text evidence="3">The sequence shown here is derived from an EMBL/GenBank/DDBJ whole genome shotgun (WGS) entry which is preliminary data.</text>
</comment>
<dbReference type="InterPro" id="IPR003511">
    <property type="entry name" value="HORMA_dom"/>
</dbReference>
<dbReference type="AlphaFoldDB" id="A0AAD5TKT9"/>
<dbReference type="Gene3D" id="3.30.900.10">
    <property type="entry name" value="HORMA domain"/>
    <property type="match status" value="1"/>
</dbReference>
<dbReference type="PROSITE" id="PS50815">
    <property type="entry name" value="HORMA"/>
    <property type="match status" value="1"/>
</dbReference>
<sequence length="164" mass="17222">MSRHPALNAYIQDCLIGVRPDLENGTLNKLHLAVYGPGGGVVERFTFEVRSLLGDWDPSDRTSAQTSININDLESHFAAFLIKLGTAASTSVKVNPPGCTFALLAELLCATRPGADGTGARRSGGMDWIPGDADDVSLRAGLGIVPIKTLDAGLLKVSESSSTL</sequence>
<evidence type="ECO:0000313" key="4">
    <source>
        <dbReference type="Proteomes" id="UP001212152"/>
    </source>
</evidence>
<reference evidence="3" key="1">
    <citation type="submission" date="2020-05" db="EMBL/GenBank/DDBJ databases">
        <title>Phylogenomic resolution of chytrid fungi.</title>
        <authorList>
            <person name="Stajich J.E."/>
            <person name="Amses K."/>
            <person name="Simmons R."/>
            <person name="Seto K."/>
            <person name="Myers J."/>
            <person name="Bonds A."/>
            <person name="Quandt C.A."/>
            <person name="Barry K."/>
            <person name="Liu P."/>
            <person name="Grigoriev I."/>
            <person name="Longcore J.E."/>
            <person name="James T.Y."/>
        </authorList>
    </citation>
    <scope>NUCLEOTIDE SEQUENCE</scope>
    <source>
        <strain evidence="3">JEL0379</strain>
    </source>
</reference>
<organism evidence="3 4">
    <name type="scientific">Geranomyces variabilis</name>
    <dbReference type="NCBI Taxonomy" id="109894"/>
    <lineage>
        <taxon>Eukaryota</taxon>
        <taxon>Fungi</taxon>
        <taxon>Fungi incertae sedis</taxon>
        <taxon>Chytridiomycota</taxon>
        <taxon>Chytridiomycota incertae sedis</taxon>
        <taxon>Chytridiomycetes</taxon>
        <taxon>Spizellomycetales</taxon>
        <taxon>Powellomycetaceae</taxon>
        <taxon>Geranomyces</taxon>
    </lineage>
</organism>
<accession>A0AAD5TKT9</accession>
<protein>
    <submittedName>
        <fullName evidence="3">MAD2 mitotic arrest deficient-like 2</fullName>
    </submittedName>
</protein>
<feature type="domain" description="HORMA" evidence="2">
    <location>
        <begin position="1"/>
        <end position="161"/>
    </location>
</feature>
<keyword evidence="4" id="KW-1185">Reference proteome</keyword>
<evidence type="ECO:0000313" key="3">
    <source>
        <dbReference type="EMBL" id="KAJ3178171.1"/>
    </source>
</evidence>
<comment type="similarity">
    <text evidence="1">Belongs to the MAD2 family.</text>
</comment>
<dbReference type="PANTHER" id="PTHR11842">
    <property type="entry name" value="MITOTIC SPINDLE ASSEMBLY CHECKPOINT PROTEIN MAD2"/>
    <property type="match status" value="1"/>
</dbReference>
<dbReference type="EMBL" id="JADGJQ010000028">
    <property type="protein sequence ID" value="KAJ3178171.1"/>
    <property type="molecule type" value="Genomic_DNA"/>
</dbReference>
<proteinExistence type="inferred from homology"/>
<dbReference type="Proteomes" id="UP001212152">
    <property type="component" value="Unassembled WGS sequence"/>
</dbReference>
<evidence type="ECO:0000256" key="1">
    <source>
        <dbReference type="ARBA" id="ARBA00010348"/>
    </source>
</evidence>
<dbReference type="GO" id="GO:0016035">
    <property type="term" value="C:zeta DNA polymerase complex"/>
    <property type="evidence" value="ECO:0007669"/>
    <property type="project" value="TreeGrafter"/>
</dbReference>
<name>A0AAD5TKT9_9FUNG</name>
<gene>
    <name evidence="3" type="primary">MAD2L2_1</name>
    <name evidence="3" type="ORF">HDU87_003723</name>
</gene>
<evidence type="ECO:0000259" key="2">
    <source>
        <dbReference type="PROSITE" id="PS50815"/>
    </source>
</evidence>